<evidence type="ECO:0000256" key="1">
    <source>
        <dbReference type="SAM" id="Phobius"/>
    </source>
</evidence>
<accession>A0ABX8QPG1</accession>
<dbReference type="Proteomes" id="UP001049518">
    <property type="component" value="Chromosome"/>
</dbReference>
<feature type="transmembrane region" description="Helical" evidence="1">
    <location>
        <begin position="16"/>
        <end position="38"/>
    </location>
</feature>
<keyword evidence="1" id="KW-0472">Membrane</keyword>
<feature type="transmembrane region" description="Helical" evidence="1">
    <location>
        <begin position="129"/>
        <end position="151"/>
    </location>
</feature>
<name>A0ABX8QPG1_9ACTN</name>
<feature type="transmembrane region" description="Helical" evidence="1">
    <location>
        <begin position="163"/>
        <end position="183"/>
    </location>
</feature>
<proteinExistence type="predicted"/>
<evidence type="ECO:0000313" key="2">
    <source>
        <dbReference type="EMBL" id="QXJ20684.1"/>
    </source>
</evidence>
<keyword evidence="3" id="KW-1185">Reference proteome</keyword>
<reference evidence="2" key="1">
    <citation type="submission" date="2020-07" db="EMBL/GenBank/DDBJ databases">
        <authorList>
            <person name="Tarantini F.S."/>
            <person name="Hong K.W."/>
            <person name="Chan K.G."/>
        </authorList>
    </citation>
    <scope>NUCLEOTIDE SEQUENCE</scope>
    <source>
        <strain evidence="2">32-07</strain>
    </source>
</reference>
<organism evidence="2 3">
    <name type="scientific">Actinomadura graeca</name>
    <dbReference type="NCBI Taxonomy" id="2750812"/>
    <lineage>
        <taxon>Bacteria</taxon>
        <taxon>Bacillati</taxon>
        <taxon>Actinomycetota</taxon>
        <taxon>Actinomycetes</taxon>
        <taxon>Streptosporangiales</taxon>
        <taxon>Thermomonosporaceae</taxon>
        <taxon>Actinomadura</taxon>
    </lineage>
</organism>
<gene>
    <name evidence="2" type="ORF">AGRA3207_001439</name>
</gene>
<sequence length="184" mass="19154">MLFSPGWRAPVRQGEVLAVFTLGLLLGGTLSATALWLLSGLSAPLPPPARSAAILAVAAVGAARELGLLRLPLPQNARQIPQEVLQIHLRRGALQFGFELGTGVRTYVPSSAPYVLALALLLSHQPLTATLLTGTAFGGGRALSALLSYLARDEHRDAAVAARMPHVTTATALASLVAFALLVL</sequence>
<protein>
    <submittedName>
        <fullName evidence="2">Uncharacterized protein</fullName>
    </submittedName>
</protein>
<evidence type="ECO:0000313" key="3">
    <source>
        <dbReference type="Proteomes" id="UP001049518"/>
    </source>
</evidence>
<dbReference type="EMBL" id="CP059572">
    <property type="protein sequence ID" value="QXJ20684.1"/>
    <property type="molecule type" value="Genomic_DNA"/>
</dbReference>
<keyword evidence="1" id="KW-0812">Transmembrane</keyword>
<dbReference type="RefSeq" id="WP_231333778.1">
    <property type="nucleotide sequence ID" value="NZ_CP059572.1"/>
</dbReference>
<keyword evidence="1" id="KW-1133">Transmembrane helix</keyword>